<dbReference type="RefSeq" id="WP_344650552.1">
    <property type="nucleotide sequence ID" value="NZ_BAAAGX010000016.1"/>
</dbReference>
<evidence type="ECO:0000313" key="3">
    <source>
        <dbReference type="EMBL" id="GAA0252268.1"/>
    </source>
</evidence>
<dbReference type="PRINTS" id="PR00040">
    <property type="entry name" value="HTHMERR"/>
</dbReference>
<dbReference type="PROSITE" id="PS50937">
    <property type="entry name" value="HTH_MERR_2"/>
    <property type="match status" value="1"/>
</dbReference>
<dbReference type="PANTHER" id="PTHR30204">
    <property type="entry name" value="REDOX-CYCLING DRUG-SENSING TRANSCRIPTIONAL ACTIVATOR SOXR"/>
    <property type="match status" value="1"/>
</dbReference>
<dbReference type="Pfam" id="PF00376">
    <property type="entry name" value="MerR"/>
    <property type="match status" value="1"/>
</dbReference>
<proteinExistence type="predicted"/>
<keyword evidence="4" id="KW-1185">Reference proteome</keyword>
<dbReference type="SMART" id="SM00422">
    <property type="entry name" value="HTH_MERR"/>
    <property type="match status" value="1"/>
</dbReference>
<gene>
    <name evidence="3" type="ORF">GCM10009539_41820</name>
</gene>
<evidence type="ECO:0000313" key="4">
    <source>
        <dbReference type="Proteomes" id="UP001500967"/>
    </source>
</evidence>
<feature type="domain" description="HTH merR-type" evidence="2">
    <location>
        <begin position="3"/>
        <end position="72"/>
    </location>
</feature>
<sequence>MDLLTIGQLADYAGVTIKAVRHYHARGLLPEPGRDASGYRRYGAAHAIALVKIKTLADAGVPLARVEELLAADAGQLRAAVAEIDRSLEARIAQLQRARTQIARLESGDRLFVPARCDEYLRRLRALGISERSVTSERDVWILLRAVSPETADRWVDEKTALLDDPGFSALYREYDAAFGWDADDPRLPGLAARTRAWLAERPAEDPGDADLSIAALAANSVAEESPAWRRLASLLE</sequence>
<evidence type="ECO:0000259" key="2">
    <source>
        <dbReference type="PROSITE" id="PS50937"/>
    </source>
</evidence>
<protein>
    <submittedName>
        <fullName evidence="3">MerR family transcriptional regulator</fullName>
    </submittedName>
</protein>
<dbReference type="PANTHER" id="PTHR30204:SF93">
    <property type="entry name" value="HTH MERR-TYPE DOMAIN-CONTAINING PROTEIN"/>
    <property type="match status" value="1"/>
</dbReference>
<dbReference type="EMBL" id="BAAAGX010000016">
    <property type="protein sequence ID" value="GAA0252268.1"/>
    <property type="molecule type" value="Genomic_DNA"/>
</dbReference>
<dbReference type="SUPFAM" id="SSF46955">
    <property type="entry name" value="Putative DNA-binding domain"/>
    <property type="match status" value="1"/>
</dbReference>
<dbReference type="InterPro" id="IPR000551">
    <property type="entry name" value="MerR-type_HTH_dom"/>
</dbReference>
<keyword evidence="1" id="KW-0238">DNA-binding</keyword>
<dbReference type="InterPro" id="IPR047057">
    <property type="entry name" value="MerR_fam"/>
</dbReference>
<comment type="caution">
    <text evidence="3">The sequence shown here is derived from an EMBL/GenBank/DDBJ whole genome shotgun (WGS) entry which is preliminary data.</text>
</comment>
<dbReference type="Gene3D" id="1.10.1660.10">
    <property type="match status" value="1"/>
</dbReference>
<organism evidence="3 4">
    <name type="scientific">Cryptosporangium japonicum</name>
    <dbReference type="NCBI Taxonomy" id="80872"/>
    <lineage>
        <taxon>Bacteria</taxon>
        <taxon>Bacillati</taxon>
        <taxon>Actinomycetota</taxon>
        <taxon>Actinomycetes</taxon>
        <taxon>Cryptosporangiales</taxon>
        <taxon>Cryptosporangiaceae</taxon>
        <taxon>Cryptosporangium</taxon>
    </lineage>
</organism>
<dbReference type="InterPro" id="IPR009061">
    <property type="entry name" value="DNA-bd_dom_put_sf"/>
</dbReference>
<accession>A0ABP3E548</accession>
<evidence type="ECO:0000256" key="1">
    <source>
        <dbReference type="ARBA" id="ARBA00023125"/>
    </source>
</evidence>
<dbReference type="CDD" id="cd00592">
    <property type="entry name" value="HTH_MerR-like"/>
    <property type="match status" value="1"/>
</dbReference>
<dbReference type="Proteomes" id="UP001500967">
    <property type="component" value="Unassembled WGS sequence"/>
</dbReference>
<name>A0ABP3E548_9ACTN</name>
<reference evidence="4" key="1">
    <citation type="journal article" date="2019" name="Int. J. Syst. Evol. Microbiol.">
        <title>The Global Catalogue of Microorganisms (GCM) 10K type strain sequencing project: providing services to taxonomists for standard genome sequencing and annotation.</title>
        <authorList>
            <consortium name="The Broad Institute Genomics Platform"/>
            <consortium name="The Broad Institute Genome Sequencing Center for Infectious Disease"/>
            <person name="Wu L."/>
            <person name="Ma J."/>
        </authorList>
    </citation>
    <scope>NUCLEOTIDE SEQUENCE [LARGE SCALE GENOMIC DNA]</scope>
    <source>
        <strain evidence="4">JCM 10425</strain>
    </source>
</reference>